<dbReference type="Pfam" id="PF03932">
    <property type="entry name" value="CutC"/>
    <property type="match status" value="1"/>
</dbReference>
<protein>
    <recommendedName>
        <fullName evidence="2">Copper homeostasis protein cutC homolog</fullName>
    </recommendedName>
</protein>
<dbReference type="InterPro" id="IPR036822">
    <property type="entry name" value="CutC-like_dom_sf"/>
</dbReference>
<gene>
    <name evidence="3" type="ORF">B0A52_04035</name>
</gene>
<reference evidence="3 4" key="1">
    <citation type="submission" date="2017-03" db="EMBL/GenBank/DDBJ databases">
        <title>Genomes of endolithic fungi from Antarctica.</title>
        <authorList>
            <person name="Coleine C."/>
            <person name="Masonjones S."/>
            <person name="Stajich J.E."/>
        </authorList>
    </citation>
    <scope>NUCLEOTIDE SEQUENCE [LARGE SCALE GENOMIC DNA]</scope>
    <source>
        <strain evidence="3 4">CCFEE 6314</strain>
    </source>
</reference>
<dbReference type="PANTHER" id="PTHR12598">
    <property type="entry name" value="COPPER HOMEOSTASIS PROTEIN CUTC"/>
    <property type="match status" value="1"/>
</dbReference>
<evidence type="ECO:0000256" key="2">
    <source>
        <dbReference type="ARBA" id="ARBA00019014"/>
    </source>
</evidence>
<dbReference type="PANTHER" id="PTHR12598:SF0">
    <property type="entry name" value="COPPER HOMEOSTASIS PROTEIN CUTC HOMOLOG"/>
    <property type="match status" value="1"/>
</dbReference>
<dbReference type="Proteomes" id="UP000288859">
    <property type="component" value="Unassembled WGS sequence"/>
</dbReference>
<comment type="similarity">
    <text evidence="1">Belongs to the CutC family.</text>
</comment>
<proteinExistence type="inferred from homology"/>
<accession>A0A438NA34</accession>
<dbReference type="SUPFAM" id="SSF110395">
    <property type="entry name" value="CutC-like"/>
    <property type="match status" value="1"/>
</dbReference>
<dbReference type="Gene3D" id="3.20.20.380">
    <property type="entry name" value="Copper homeostasis (CutC) domain"/>
    <property type="match status" value="1"/>
</dbReference>
<evidence type="ECO:0000313" key="3">
    <source>
        <dbReference type="EMBL" id="RVX72637.1"/>
    </source>
</evidence>
<dbReference type="InterPro" id="IPR005627">
    <property type="entry name" value="CutC-like"/>
</dbReference>
<dbReference type="AlphaFoldDB" id="A0A438NA34"/>
<name>A0A438NA34_EXOME</name>
<sequence>MSTPPPVSFFRGVGGHTHRSPMAVLEVACFNPSSAIAASAAQVDRIELCSNPTVGGVTPDIEWLSQISDKVDIPINIMIRPRGGNFVYSDSEFDEMKQTIALYKSNAAVNGFVFGILLPNGKVDIARTSELVRQASPLPCTFHRAFDDTPDLLEALEDAVKCNVRTILTSGGCRTAVDGVDTLAQLVKRAGSRVTIMPGGGVRSGNLATLISTTQATAYHSSALVDTDQVANTAEMKSMKEIIATIY</sequence>
<organism evidence="3 4">
    <name type="scientific">Exophiala mesophila</name>
    <name type="common">Black yeast-like fungus</name>
    <dbReference type="NCBI Taxonomy" id="212818"/>
    <lineage>
        <taxon>Eukaryota</taxon>
        <taxon>Fungi</taxon>
        <taxon>Dikarya</taxon>
        <taxon>Ascomycota</taxon>
        <taxon>Pezizomycotina</taxon>
        <taxon>Eurotiomycetes</taxon>
        <taxon>Chaetothyriomycetidae</taxon>
        <taxon>Chaetothyriales</taxon>
        <taxon>Herpotrichiellaceae</taxon>
        <taxon>Exophiala</taxon>
    </lineage>
</organism>
<comment type="caution">
    <text evidence="3">The sequence shown here is derived from an EMBL/GenBank/DDBJ whole genome shotgun (WGS) entry which is preliminary data.</text>
</comment>
<evidence type="ECO:0000313" key="4">
    <source>
        <dbReference type="Proteomes" id="UP000288859"/>
    </source>
</evidence>
<dbReference type="HAMAP" id="MF_00795">
    <property type="entry name" value="CutC"/>
    <property type="match status" value="1"/>
</dbReference>
<dbReference type="EMBL" id="NAJM01000011">
    <property type="protein sequence ID" value="RVX72637.1"/>
    <property type="molecule type" value="Genomic_DNA"/>
</dbReference>
<evidence type="ECO:0000256" key="1">
    <source>
        <dbReference type="ARBA" id="ARBA00007768"/>
    </source>
</evidence>
<dbReference type="OrthoDB" id="7392499at2759"/>
<dbReference type="VEuPathDB" id="FungiDB:PV10_03446"/>
<dbReference type="GO" id="GO:0005507">
    <property type="term" value="F:copper ion binding"/>
    <property type="evidence" value="ECO:0007669"/>
    <property type="project" value="TreeGrafter"/>
</dbReference>